<name>D9SIS6_GALCS</name>
<keyword evidence="4" id="KW-1185">Reference proteome</keyword>
<keyword evidence="2" id="KW-1133">Transmembrane helix</keyword>
<reference evidence="3 4" key="1">
    <citation type="submission" date="2010-08" db="EMBL/GenBank/DDBJ databases">
        <title>Complete sequence of Gallionella capsiferriformans ES-2.</title>
        <authorList>
            <consortium name="US DOE Joint Genome Institute"/>
            <person name="Lucas S."/>
            <person name="Copeland A."/>
            <person name="Lapidus A."/>
            <person name="Cheng J.-F."/>
            <person name="Bruce D."/>
            <person name="Goodwin L."/>
            <person name="Pitluck S."/>
            <person name="Chertkov O."/>
            <person name="Davenport K.W."/>
            <person name="Detter J.C."/>
            <person name="Han C."/>
            <person name="Tapia R."/>
            <person name="Land M."/>
            <person name="Hauser L."/>
            <person name="Chang Y.-J."/>
            <person name="Jeffries C."/>
            <person name="Kyrpides N."/>
            <person name="Ivanova N."/>
            <person name="Mikhailova N."/>
            <person name="Shelobolina E.S."/>
            <person name="Picardal F."/>
            <person name="Roden E."/>
            <person name="Emerson D."/>
            <person name="Woyke T."/>
        </authorList>
    </citation>
    <scope>NUCLEOTIDE SEQUENCE [LARGE SCALE GENOMIC DNA]</scope>
    <source>
        <strain evidence="3 4">ES-2</strain>
    </source>
</reference>
<accession>D9SIS6</accession>
<keyword evidence="2" id="KW-0812">Transmembrane</keyword>
<dbReference type="RefSeq" id="WP_013294163.1">
    <property type="nucleotide sequence ID" value="NC_014394.1"/>
</dbReference>
<gene>
    <name evidence="3" type="ordered locus">Galf_2235</name>
</gene>
<dbReference type="Proteomes" id="UP000001235">
    <property type="component" value="Chromosome"/>
</dbReference>
<evidence type="ECO:0000313" key="4">
    <source>
        <dbReference type="Proteomes" id="UP000001235"/>
    </source>
</evidence>
<dbReference type="OrthoDB" id="7061630at2"/>
<feature type="region of interest" description="Disordered" evidence="1">
    <location>
        <begin position="29"/>
        <end position="50"/>
    </location>
</feature>
<proteinExistence type="predicted"/>
<sequence length="138" mass="15229">MNHDTPPKIAATPAPEEIANELVKAEIRHTARQSAPANESEADRRNREGEQSGWLAANVNALLAFAIILLTFWMYWYIVFSGDEKGSILAQRPEMKDIIIYILGALTTVATQVVSYYFGSSSGSADKSRALSTIAKRR</sequence>
<keyword evidence="2" id="KW-0472">Membrane</keyword>
<feature type="transmembrane region" description="Helical" evidence="2">
    <location>
        <begin position="98"/>
        <end position="119"/>
    </location>
</feature>
<feature type="transmembrane region" description="Helical" evidence="2">
    <location>
        <begin position="54"/>
        <end position="78"/>
    </location>
</feature>
<dbReference type="AlphaFoldDB" id="D9SIS6"/>
<feature type="compositionally biased region" description="Basic and acidic residues" evidence="1">
    <location>
        <begin position="41"/>
        <end position="50"/>
    </location>
</feature>
<dbReference type="HOGENOM" id="CLU_1852285_0_0_4"/>
<organism evidence="3 4">
    <name type="scientific">Gallionella capsiferriformans (strain ES-2)</name>
    <name type="common">Gallionella ferruginea capsiferriformans (strain ES-2)</name>
    <dbReference type="NCBI Taxonomy" id="395494"/>
    <lineage>
        <taxon>Bacteria</taxon>
        <taxon>Pseudomonadati</taxon>
        <taxon>Pseudomonadota</taxon>
        <taxon>Betaproteobacteria</taxon>
        <taxon>Nitrosomonadales</taxon>
        <taxon>Gallionellaceae</taxon>
        <taxon>Gallionella</taxon>
    </lineage>
</organism>
<evidence type="ECO:0000313" key="3">
    <source>
        <dbReference type="EMBL" id="ADL56239.1"/>
    </source>
</evidence>
<dbReference type="KEGG" id="gca:Galf_2235"/>
<evidence type="ECO:0000256" key="2">
    <source>
        <dbReference type="SAM" id="Phobius"/>
    </source>
</evidence>
<evidence type="ECO:0000256" key="1">
    <source>
        <dbReference type="SAM" id="MobiDB-lite"/>
    </source>
</evidence>
<dbReference type="STRING" id="395494.Galf_2235"/>
<dbReference type="eggNOG" id="ENOG50330PQ">
    <property type="taxonomic scope" value="Bacteria"/>
</dbReference>
<dbReference type="EMBL" id="CP002159">
    <property type="protein sequence ID" value="ADL56239.1"/>
    <property type="molecule type" value="Genomic_DNA"/>
</dbReference>
<protein>
    <submittedName>
        <fullName evidence="3">Uncharacterized protein</fullName>
    </submittedName>
</protein>